<name>A0A375JAU7_9BURK</name>
<sequence>MPMLGMEVVVLGLQNPGTVRGFFSLVDHDFD</sequence>
<evidence type="ECO:0000313" key="2">
    <source>
        <dbReference type="Proteomes" id="UP000256805"/>
    </source>
</evidence>
<dbReference type="AlphaFoldDB" id="A0A375JAU7"/>
<dbReference type="Proteomes" id="UP000256805">
    <property type="component" value="Unassembled WGS sequence"/>
</dbReference>
<accession>A0A375JAU7</accession>
<protein>
    <submittedName>
        <fullName evidence="1">Uncharacterized protein</fullName>
    </submittedName>
</protein>
<reference evidence="1 2" key="1">
    <citation type="submission" date="2018-01" db="EMBL/GenBank/DDBJ databases">
        <authorList>
            <person name="Gaut B.S."/>
            <person name="Morton B.R."/>
            <person name="Clegg M.T."/>
            <person name="Duvall M.R."/>
        </authorList>
    </citation>
    <scope>NUCLEOTIDE SEQUENCE [LARGE SCALE GENOMIC DNA]</scope>
    <source>
        <strain evidence="1">Cupriavidus taiwanensis cmp 52</strain>
    </source>
</reference>
<proteinExistence type="predicted"/>
<gene>
    <name evidence="1" type="ORF">CBM2634_P20013</name>
</gene>
<evidence type="ECO:0000313" key="1">
    <source>
        <dbReference type="EMBL" id="SPS02228.1"/>
    </source>
</evidence>
<dbReference type="EMBL" id="OVTA01000062">
    <property type="protein sequence ID" value="SPS02228.1"/>
    <property type="molecule type" value="Genomic_DNA"/>
</dbReference>
<organism evidence="1 2">
    <name type="scientific">Cupriavidus taiwanensis</name>
    <dbReference type="NCBI Taxonomy" id="164546"/>
    <lineage>
        <taxon>Bacteria</taxon>
        <taxon>Pseudomonadati</taxon>
        <taxon>Pseudomonadota</taxon>
        <taxon>Betaproteobacteria</taxon>
        <taxon>Burkholderiales</taxon>
        <taxon>Burkholderiaceae</taxon>
        <taxon>Cupriavidus</taxon>
    </lineage>
</organism>